<dbReference type="PROSITE" id="PS50928">
    <property type="entry name" value="ABC_TM1"/>
    <property type="match status" value="1"/>
</dbReference>
<dbReference type="PANTHER" id="PTHR43744:SF12">
    <property type="entry name" value="ABC TRANSPORTER PERMEASE PROTEIN MG189-RELATED"/>
    <property type="match status" value="1"/>
</dbReference>
<evidence type="ECO:0000256" key="2">
    <source>
        <dbReference type="ARBA" id="ARBA00022448"/>
    </source>
</evidence>
<comment type="subcellular location">
    <subcellularLocation>
        <location evidence="1 7">Cell membrane</location>
        <topology evidence="1 7">Multi-pass membrane protein</topology>
    </subcellularLocation>
</comment>
<dbReference type="GO" id="GO:0005886">
    <property type="term" value="C:plasma membrane"/>
    <property type="evidence" value="ECO:0007669"/>
    <property type="project" value="UniProtKB-SubCell"/>
</dbReference>
<feature type="transmembrane region" description="Helical" evidence="7">
    <location>
        <begin position="201"/>
        <end position="226"/>
    </location>
</feature>
<evidence type="ECO:0000256" key="4">
    <source>
        <dbReference type="ARBA" id="ARBA00022692"/>
    </source>
</evidence>
<evidence type="ECO:0000256" key="1">
    <source>
        <dbReference type="ARBA" id="ARBA00004651"/>
    </source>
</evidence>
<keyword evidence="6 7" id="KW-0472">Membrane</keyword>
<keyword evidence="4 7" id="KW-0812">Transmembrane</keyword>
<name>A0AB39YPQ0_9MICC</name>
<dbReference type="RefSeq" id="WP_369745724.1">
    <property type="nucleotide sequence ID" value="NZ_CP165735.1"/>
</dbReference>
<evidence type="ECO:0000256" key="8">
    <source>
        <dbReference type="SAM" id="MobiDB-lite"/>
    </source>
</evidence>
<keyword evidence="5 7" id="KW-1133">Transmembrane helix</keyword>
<dbReference type="InterPro" id="IPR035906">
    <property type="entry name" value="MetI-like_sf"/>
</dbReference>
<keyword evidence="3" id="KW-1003">Cell membrane</keyword>
<evidence type="ECO:0000313" key="10">
    <source>
        <dbReference type="EMBL" id="XDV71789.1"/>
    </source>
</evidence>
<dbReference type="CDD" id="cd06261">
    <property type="entry name" value="TM_PBP2"/>
    <property type="match status" value="1"/>
</dbReference>
<feature type="transmembrane region" description="Helical" evidence="7">
    <location>
        <begin position="90"/>
        <end position="114"/>
    </location>
</feature>
<dbReference type="PANTHER" id="PTHR43744">
    <property type="entry name" value="ABC TRANSPORTER PERMEASE PROTEIN MG189-RELATED-RELATED"/>
    <property type="match status" value="1"/>
</dbReference>
<feature type="transmembrane region" description="Helical" evidence="7">
    <location>
        <begin position="126"/>
        <end position="147"/>
    </location>
</feature>
<gene>
    <name evidence="10" type="ORF">ABQM86_00930</name>
</gene>
<protein>
    <submittedName>
        <fullName evidence="10">Carbohydrate ABC transporter permease</fullName>
    </submittedName>
</protein>
<evidence type="ECO:0000256" key="7">
    <source>
        <dbReference type="RuleBase" id="RU363032"/>
    </source>
</evidence>
<reference evidence="10" key="1">
    <citation type="submission" date="2024-07" db="EMBL/GenBank/DDBJ databases">
        <authorList>
            <person name="Li J."/>
            <person name="Wei H."/>
            <person name="Ma J."/>
        </authorList>
    </citation>
    <scope>NUCLEOTIDE SEQUENCE</scope>
    <source>
        <strain evidence="10">AMU7</strain>
    </source>
</reference>
<organism evidence="10">
    <name type="scientific">Paenarthrobacter sp. AMU7</name>
    <dbReference type="NCBI Taxonomy" id="3162492"/>
    <lineage>
        <taxon>Bacteria</taxon>
        <taxon>Bacillati</taxon>
        <taxon>Actinomycetota</taxon>
        <taxon>Actinomycetes</taxon>
        <taxon>Micrococcales</taxon>
        <taxon>Micrococcaceae</taxon>
        <taxon>Paenarthrobacter</taxon>
    </lineage>
</organism>
<feature type="domain" description="ABC transmembrane type-1" evidence="9">
    <location>
        <begin position="91"/>
        <end position="280"/>
    </location>
</feature>
<dbReference type="Gene3D" id="1.10.3720.10">
    <property type="entry name" value="MetI-like"/>
    <property type="match status" value="1"/>
</dbReference>
<dbReference type="GO" id="GO:0055085">
    <property type="term" value="P:transmembrane transport"/>
    <property type="evidence" value="ECO:0007669"/>
    <property type="project" value="InterPro"/>
</dbReference>
<sequence>MSIETQTRPAAPTRSPLRNSAQNGSTIARGGGILALVILALMWLLPILWGVTTSLKSEEDAATSPFVAPASGWNFDAYVRVLSQGDVPRWMLNSLGISIAVTVLTVGISALAAYGFSRMEFRGRRWLFAMTVASIMVPGQILIVPLYQQMNSMQLADTWAGIVLPQVVAPMMVFILKNFFDTIPKELEEAARIDGAGGLRVFFTIVMPLSRTILIAVSIFVFIGAWNNFLWPFIVTNNPDLLTLPVGLATIKNAYGVQYAQTMASAILAALPLLIMFMLFQRHIVKGFATSGLGGQ</sequence>
<evidence type="ECO:0000256" key="6">
    <source>
        <dbReference type="ARBA" id="ARBA00023136"/>
    </source>
</evidence>
<comment type="similarity">
    <text evidence="7">Belongs to the binding-protein-dependent transport system permease family.</text>
</comment>
<evidence type="ECO:0000259" key="9">
    <source>
        <dbReference type="PROSITE" id="PS50928"/>
    </source>
</evidence>
<feature type="transmembrane region" description="Helical" evidence="7">
    <location>
        <begin position="159"/>
        <end position="180"/>
    </location>
</feature>
<feature type="region of interest" description="Disordered" evidence="8">
    <location>
        <begin position="1"/>
        <end position="23"/>
    </location>
</feature>
<feature type="transmembrane region" description="Helical" evidence="7">
    <location>
        <begin position="259"/>
        <end position="280"/>
    </location>
</feature>
<evidence type="ECO:0000256" key="5">
    <source>
        <dbReference type="ARBA" id="ARBA00022989"/>
    </source>
</evidence>
<dbReference type="EMBL" id="CP165735">
    <property type="protein sequence ID" value="XDV71789.1"/>
    <property type="molecule type" value="Genomic_DNA"/>
</dbReference>
<proteinExistence type="inferred from homology"/>
<dbReference type="SUPFAM" id="SSF161098">
    <property type="entry name" value="MetI-like"/>
    <property type="match status" value="1"/>
</dbReference>
<keyword evidence="2 7" id="KW-0813">Transport</keyword>
<dbReference type="AlphaFoldDB" id="A0AB39YPQ0"/>
<evidence type="ECO:0000256" key="3">
    <source>
        <dbReference type="ARBA" id="ARBA00022475"/>
    </source>
</evidence>
<dbReference type="Pfam" id="PF00528">
    <property type="entry name" value="BPD_transp_1"/>
    <property type="match status" value="1"/>
</dbReference>
<feature type="transmembrane region" description="Helical" evidence="7">
    <location>
        <begin position="27"/>
        <end position="49"/>
    </location>
</feature>
<accession>A0AB39YPQ0</accession>
<dbReference type="InterPro" id="IPR000515">
    <property type="entry name" value="MetI-like"/>
</dbReference>